<evidence type="ECO:0008006" key="4">
    <source>
        <dbReference type="Google" id="ProtNLM"/>
    </source>
</evidence>
<name>A0AAV3UBU7_9EURY</name>
<organism evidence="2 3">
    <name type="scientific">Haladaptatus pallidirubidus</name>
    <dbReference type="NCBI Taxonomy" id="1008152"/>
    <lineage>
        <taxon>Archaea</taxon>
        <taxon>Methanobacteriati</taxon>
        <taxon>Methanobacteriota</taxon>
        <taxon>Stenosarchaea group</taxon>
        <taxon>Halobacteria</taxon>
        <taxon>Halobacteriales</taxon>
        <taxon>Haladaptataceae</taxon>
        <taxon>Haladaptatus</taxon>
    </lineage>
</organism>
<accession>A0AAV3UBU7</accession>
<keyword evidence="1" id="KW-1133">Transmembrane helix</keyword>
<dbReference type="Proteomes" id="UP001501729">
    <property type="component" value="Unassembled WGS sequence"/>
</dbReference>
<evidence type="ECO:0000256" key="1">
    <source>
        <dbReference type="SAM" id="Phobius"/>
    </source>
</evidence>
<comment type="caution">
    <text evidence="2">The sequence shown here is derived from an EMBL/GenBank/DDBJ whole genome shotgun (WGS) entry which is preliminary data.</text>
</comment>
<sequence length="94" mass="9959">MDITLVIQSCIASVGYAFTYAIKNRQKKGQKIKLIKIAPPVLIGLGLGIVYAQTGVIPSQMAIKTRLAAMGGTVALVETLLKALINSAPHPDEL</sequence>
<keyword evidence="1" id="KW-0812">Transmembrane</keyword>
<gene>
    <name evidence="2" type="ORF">GCM10025751_04460</name>
</gene>
<feature type="transmembrane region" description="Helical" evidence="1">
    <location>
        <begin position="6"/>
        <end position="22"/>
    </location>
</feature>
<dbReference type="EMBL" id="BAABKX010000001">
    <property type="protein sequence ID" value="GAA5041816.1"/>
    <property type="molecule type" value="Genomic_DNA"/>
</dbReference>
<keyword evidence="1" id="KW-0472">Membrane</keyword>
<dbReference type="AlphaFoldDB" id="A0AAV3UBU7"/>
<reference evidence="2 3" key="1">
    <citation type="journal article" date="2019" name="Int. J. Syst. Evol. Microbiol.">
        <title>The Global Catalogue of Microorganisms (GCM) 10K type strain sequencing project: providing services to taxonomists for standard genome sequencing and annotation.</title>
        <authorList>
            <consortium name="The Broad Institute Genomics Platform"/>
            <consortium name="The Broad Institute Genome Sequencing Center for Infectious Disease"/>
            <person name="Wu L."/>
            <person name="Ma J."/>
        </authorList>
    </citation>
    <scope>NUCLEOTIDE SEQUENCE [LARGE SCALE GENOMIC DNA]</scope>
    <source>
        <strain evidence="2 3">JCM 17504</strain>
    </source>
</reference>
<proteinExistence type="predicted"/>
<evidence type="ECO:0000313" key="2">
    <source>
        <dbReference type="EMBL" id="GAA5041816.1"/>
    </source>
</evidence>
<protein>
    <recommendedName>
        <fullName evidence="4">Holin</fullName>
    </recommendedName>
</protein>
<dbReference type="RefSeq" id="WP_227775250.1">
    <property type="nucleotide sequence ID" value="NZ_BAABKX010000001.1"/>
</dbReference>
<feature type="transmembrane region" description="Helical" evidence="1">
    <location>
        <begin position="34"/>
        <end position="52"/>
    </location>
</feature>
<keyword evidence="3" id="KW-1185">Reference proteome</keyword>
<evidence type="ECO:0000313" key="3">
    <source>
        <dbReference type="Proteomes" id="UP001501729"/>
    </source>
</evidence>
<dbReference type="GeneID" id="68615134"/>